<dbReference type="EMBL" id="LN606600">
    <property type="protein sequence ID" value="CEF41733.1"/>
    <property type="molecule type" value="Genomic_DNA"/>
</dbReference>
<organism evidence="1 2">
    <name type="scientific">Acetobacter senegalensis</name>
    <dbReference type="NCBI Taxonomy" id="446692"/>
    <lineage>
        <taxon>Bacteria</taxon>
        <taxon>Pseudomonadati</taxon>
        <taxon>Pseudomonadota</taxon>
        <taxon>Alphaproteobacteria</taxon>
        <taxon>Acetobacterales</taxon>
        <taxon>Acetobacteraceae</taxon>
        <taxon>Acetobacter</taxon>
    </lineage>
</organism>
<dbReference type="RefSeq" id="WP_039998264.1">
    <property type="nucleotide sequence ID" value="NZ_JAIMFP010000020.1"/>
</dbReference>
<reference evidence="2" key="1">
    <citation type="submission" date="2014-09" db="EMBL/GenBank/DDBJ databases">
        <authorList>
            <person name="Illeghems K.G."/>
        </authorList>
    </citation>
    <scope>NUCLEOTIDE SEQUENCE [LARGE SCALE GENOMIC DNA]</scope>
    <source>
        <strain evidence="2">108B</strain>
    </source>
</reference>
<gene>
    <name evidence="1" type="ORF">ASN_2443</name>
</gene>
<keyword evidence="2" id="KW-1185">Reference proteome</keyword>
<dbReference type="SUPFAM" id="SSF54975">
    <property type="entry name" value="Acylphosphatase/BLUF domain-like"/>
    <property type="match status" value="1"/>
</dbReference>
<dbReference type="PATRIC" id="fig|446692.3.peg.2543"/>
<sequence length="77" mass="8477">MVTRRVSLEGALKTESCLAMVSHFARRLSLSSTVTSATPSYITLILTGDERLIDMFEIACWLGPDDVNIDTITLETV</sequence>
<dbReference type="KEGG" id="asz:ASN_2443"/>
<protein>
    <recommendedName>
        <fullName evidence="3">Acylphosphatase</fullName>
    </recommendedName>
</protein>
<accession>A0A0U5BAV9</accession>
<dbReference type="InterPro" id="IPR036046">
    <property type="entry name" value="Acylphosphatase-like_dom_sf"/>
</dbReference>
<name>A0A0U5BAV9_9PROT</name>
<evidence type="ECO:0000313" key="2">
    <source>
        <dbReference type="Proteomes" id="UP000056109"/>
    </source>
</evidence>
<dbReference type="Proteomes" id="UP000056109">
    <property type="component" value="Chromosome I"/>
</dbReference>
<proteinExistence type="predicted"/>
<evidence type="ECO:0000313" key="1">
    <source>
        <dbReference type="EMBL" id="CEF41733.1"/>
    </source>
</evidence>
<evidence type="ECO:0008006" key="3">
    <source>
        <dbReference type="Google" id="ProtNLM"/>
    </source>
</evidence>
<dbReference type="AlphaFoldDB" id="A0A0U5BAV9"/>